<dbReference type="GO" id="GO:0006260">
    <property type="term" value="P:DNA replication"/>
    <property type="evidence" value="ECO:0007669"/>
    <property type="project" value="InterPro"/>
</dbReference>
<dbReference type="EMBL" id="MT143790">
    <property type="protein sequence ID" value="QJB02525.1"/>
    <property type="molecule type" value="Genomic_DNA"/>
</dbReference>
<dbReference type="PANTHER" id="PTHR30153">
    <property type="entry name" value="REPLICATIVE DNA HELICASE DNAB"/>
    <property type="match status" value="1"/>
</dbReference>
<keyword evidence="3" id="KW-0067">ATP-binding</keyword>
<dbReference type="PANTHER" id="PTHR30153:SF2">
    <property type="entry name" value="REPLICATIVE DNA HELICASE"/>
    <property type="match status" value="1"/>
</dbReference>
<dbReference type="PROSITE" id="PS51199">
    <property type="entry name" value="SF4_HELICASE"/>
    <property type="match status" value="1"/>
</dbReference>
<dbReference type="GO" id="GO:0005524">
    <property type="term" value="F:ATP binding"/>
    <property type="evidence" value="ECO:0007669"/>
    <property type="project" value="InterPro"/>
</dbReference>
<accession>A0A6M3MAC4</accession>
<dbReference type="InterPro" id="IPR007694">
    <property type="entry name" value="DNA_helicase_DnaB-like_C"/>
</dbReference>
<evidence type="ECO:0000313" key="2">
    <source>
        <dbReference type="EMBL" id="QJA99482.1"/>
    </source>
</evidence>
<evidence type="ECO:0000313" key="3">
    <source>
        <dbReference type="EMBL" id="QJB02525.1"/>
    </source>
</evidence>
<name>A0A6M3MAC4_9ZZZZ</name>
<reference evidence="3" key="1">
    <citation type="submission" date="2020-03" db="EMBL/GenBank/DDBJ databases">
        <title>The deep terrestrial virosphere.</title>
        <authorList>
            <person name="Holmfeldt K."/>
            <person name="Nilsson E."/>
            <person name="Simone D."/>
            <person name="Lopez-Fernandez M."/>
            <person name="Wu X."/>
            <person name="de Brujin I."/>
            <person name="Lundin D."/>
            <person name="Andersson A."/>
            <person name="Bertilsson S."/>
            <person name="Dopson M."/>
        </authorList>
    </citation>
    <scope>NUCLEOTIDE SEQUENCE</scope>
    <source>
        <strain evidence="2">MM171A00991</strain>
        <strain evidence="3">MM171B01198</strain>
    </source>
</reference>
<dbReference type="InterPro" id="IPR027417">
    <property type="entry name" value="P-loop_NTPase"/>
</dbReference>
<keyword evidence="3" id="KW-0378">Hydrolase</keyword>
<dbReference type="EMBL" id="MT143653">
    <property type="protein sequence ID" value="QJA99482.1"/>
    <property type="molecule type" value="Genomic_DNA"/>
</dbReference>
<feature type="domain" description="SF4 helicase" evidence="1">
    <location>
        <begin position="151"/>
        <end position="409"/>
    </location>
</feature>
<keyword evidence="3" id="KW-0547">Nucleotide-binding</keyword>
<evidence type="ECO:0000259" key="1">
    <source>
        <dbReference type="PROSITE" id="PS51199"/>
    </source>
</evidence>
<dbReference type="SUPFAM" id="SSF52540">
    <property type="entry name" value="P-loop containing nucleoside triphosphate hydrolases"/>
    <property type="match status" value="1"/>
</dbReference>
<protein>
    <submittedName>
        <fullName evidence="3">Putative helicase</fullName>
    </submittedName>
</protein>
<dbReference type="Pfam" id="PF03796">
    <property type="entry name" value="DnaB_C"/>
    <property type="match status" value="1"/>
</dbReference>
<proteinExistence type="predicted"/>
<dbReference type="GO" id="GO:0003678">
    <property type="term" value="F:DNA helicase activity"/>
    <property type="evidence" value="ECO:0007669"/>
    <property type="project" value="InterPro"/>
</dbReference>
<keyword evidence="3" id="KW-0347">Helicase</keyword>
<gene>
    <name evidence="2" type="ORF">MM171A00991_0007</name>
    <name evidence="3" type="ORF">MM171B01198_0005</name>
</gene>
<dbReference type="AlphaFoldDB" id="A0A6M3MAC4"/>
<sequence length="416" mass="46923">MILSVGLGLLHRFLTDEMPIGFFAENDITEASFAGSEVEAFQLIVNHFQNFGVLPKIETIEAELKIKFPEFPNEPISYWAEKVERRRQSMMMTKAAQTILTDAAEGEVEDARSALKTLFFDLEARAPSGRVFDLANISDDVVAKHDKVRMLSEEVSGIPFGIKYLDEITGGAQPGDTVALVGRPSLGKTYFTLQMALSAWERNRTPLIVSLEMPADRCARRVLALRSHVPVTMVRLGKLGFWGRGKLVADIGQLKEFRRSFHIMEGTLDSTVEDIALKVRELRPDCLYIDGAYMLRTRREARSRQERIAETAEFIKRMASEFEIPILSTYQFNRKGPGFDNIYMSDVIGQLASIVLGIDDEEEAEDFPVHGAAQFKSLELFKGREGERGKMRIVFDMQRMVIEQDSVLEGYENGGM</sequence>
<organism evidence="3">
    <name type="scientific">viral metagenome</name>
    <dbReference type="NCBI Taxonomy" id="1070528"/>
    <lineage>
        <taxon>unclassified sequences</taxon>
        <taxon>metagenomes</taxon>
        <taxon>organismal metagenomes</taxon>
    </lineage>
</organism>
<dbReference type="GO" id="GO:0005829">
    <property type="term" value="C:cytosol"/>
    <property type="evidence" value="ECO:0007669"/>
    <property type="project" value="TreeGrafter"/>
</dbReference>
<dbReference type="Gene3D" id="3.40.50.300">
    <property type="entry name" value="P-loop containing nucleotide triphosphate hydrolases"/>
    <property type="match status" value="1"/>
</dbReference>